<name>A0ABV8ZAJ5_9FLAO</name>
<evidence type="ECO:0000313" key="3">
    <source>
        <dbReference type="Proteomes" id="UP001596003"/>
    </source>
</evidence>
<evidence type="ECO:0000313" key="2">
    <source>
        <dbReference type="EMBL" id="MFC4475837.1"/>
    </source>
</evidence>
<gene>
    <name evidence="2" type="ORF">ACFO3N_02050</name>
</gene>
<evidence type="ECO:0000256" key="1">
    <source>
        <dbReference type="SAM" id="Phobius"/>
    </source>
</evidence>
<keyword evidence="1" id="KW-0472">Membrane</keyword>
<keyword evidence="1" id="KW-1133">Transmembrane helix</keyword>
<reference evidence="3" key="1">
    <citation type="journal article" date="2019" name="Int. J. Syst. Evol. Microbiol.">
        <title>The Global Catalogue of Microorganisms (GCM) 10K type strain sequencing project: providing services to taxonomists for standard genome sequencing and annotation.</title>
        <authorList>
            <consortium name="The Broad Institute Genomics Platform"/>
            <consortium name="The Broad Institute Genome Sequencing Center for Infectious Disease"/>
            <person name="Wu L."/>
            <person name="Ma J."/>
        </authorList>
    </citation>
    <scope>NUCLEOTIDE SEQUENCE [LARGE SCALE GENOMIC DNA]</scope>
    <source>
        <strain evidence="3">NBRC 103627</strain>
    </source>
</reference>
<feature type="transmembrane region" description="Helical" evidence="1">
    <location>
        <begin position="7"/>
        <end position="31"/>
    </location>
</feature>
<comment type="caution">
    <text evidence="2">The sequence shown here is derived from an EMBL/GenBank/DDBJ whole genome shotgun (WGS) entry which is preliminary data.</text>
</comment>
<sequence>MDNPKKIILHLGTRIGVLALLLGLVFLIWYFGPSHFSVEKGDKHNAGALAMVMIISVIVLIFNIVLFIEMVDLFLRKNKILAFTNLGFLIISLYIISVYMFPNILN</sequence>
<feature type="transmembrane region" description="Helical" evidence="1">
    <location>
        <begin position="80"/>
        <end position="101"/>
    </location>
</feature>
<dbReference type="Proteomes" id="UP001596003">
    <property type="component" value="Unassembled WGS sequence"/>
</dbReference>
<accession>A0ABV8ZAJ5</accession>
<feature type="transmembrane region" description="Helical" evidence="1">
    <location>
        <begin position="46"/>
        <end position="68"/>
    </location>
</feature>
<dbReference type="RefSeq" id="WP_379795020.1">
    <property type="nucleotide sequence ID" value="NZ_JBHSFY010000001.1"/>
</dbReference>
<keyword evidence="3" id="KW-1185">Reference proteome</keyword>
<keyword evidence="1" id="KW-0812">Transmembrane</keyword>
<protein>
    <submittedName>
        <fullName evidence="2">Uncharacterized protein</fullName>
    </submittedName>
</protein>
<dbReference type="EMBL" id="JBHSFY010000001">
    <property type="protein sequence ID" value="MFC4475837.1"/>
    <property type="molecule type" value="Genomic_DNA"/>
</dbReference>
<proteinExistence type="predicted"/>
<organism evidence="2 3">
    <name type="scientific">Flavobacterium chungangensis</name>
    <dbReference type="NCBI Taxonomy" id="2708132"/>
    <lineage>
        <taxon>Bacteria</taxon>
        <taxon>Pseudomonadati</taxon>
        <taxon>Bacteroidota</taxon>
        <taxon>Flavobacteriia</taxon>
        <taxon>Flavobacteriales</taxon>
        <taxon>Flavobacteriaceae</taxon>
        <taxon>Flavobacterium</taxon>
    </lineage>
</organism>